<evidence type="ECO:0000313" key="3">
    <source>
        <dbReference type="Proteomes" id="UP000831796"/>
    </source>
</evidence>
<proteinExistence type="predicted"/>
<organism evidence="2 3">
    <name type="scientific">Hymenobacter cellulosilyticus</name>
    <dbReference type="NCBI Taxonomy" id="2932248"/>
    <lineage>
        <taxon>Bacteria</taxon>
        <taxon>Pseudomonadati</taxon>
        <taxon>Bacteroidota</taxon>
        <taxon>Cytophagia</taxon>
        <taxon>Cytophagales</taxon>
        <taxon>Hymenobacteraceae</taxon>
        <taxon>Hymenobacter</taxon>
    </lineage>
</organism>
<dbReference type="AlphaFoldDB" id="A0A8T9Q647"/>
<accession>A0A8T9Q647</accession>
<reference evidence="2" key="1">
    <citation type="submission" date="2022-04" db="EMBL/GenBank/DDBJ databases">
        <title>Hymenobacter sp. isolated from the air.</title>
        <authorList>
            <person name="Won M."/>
            <person name="Lee C.-M."/>
            <person name="Woen H.-Y."/>
            <person name="Kwon S.-W."/>
        </authorList>
    </citation>
    <scope>NUCLEOTIDE SEQUENCE</scope>
    <source>
        <strain evidence="2">5116S-3</strain>
    </source>
</reference>
<feature type="chain" id="PRO_5035760225" evidence="1">
    <location>
        <begin position="21"/>
        <end position="195"/>
    </location>
</feature>
<dbReference type="EMBL" id="CP095046">
    <property type="protein sequence ID" value="UOQ71458.1"/>
    <property type="molecule type" value="Genomic_DNA"/>
</dbReference>
<feature type="signal peptide" evidence="1">
    <location>
        <begin position="1"/>
        <end position="20"/>
    </location>
</feature>
<gene>
    <name evidence="2" type="ORF">MUN79_23015</name>
</gene>
<keyword evidence="1" id="KW-0732">Signal</keyword>
<evidence type="ECO:0000256" key="1">
    <source>
        <dbReference type="SAM" id="SignalP"/>
    </source>
</evidence>
<dbReference type="KEGG" id="hcu:MUN79_23015"/>
<keyword evidence="3" id="KW-1185">Reference proteome</keyword>
<sequence length="195" mass="21586">MKKYILLASLAIGGVSQALGQTVIQGDSMFLGLQIRKSSVAQVKAQLGNRYRAEKIVSVGTEKTRDGQCITTKRVTGVSMHFRKQGLICFVNTNTTKWRQGLALIEFDSTANVSSAKGIQPGKHRFSDVIAQYGPIDFDKKDNSLPAAQEISNDGEHWYTVLVFPTIRFISPGKKQPGENLLLRPVTGIWLENQY</sequence>
<name>A0A8T9Q647_9BACT</name>
<dbReference type="Proteomes" id="UP000831796">
    <property type="component" value="Chromosome"/>
</dbReference>
<evidence type="ECO:0000313" key="2">
    <source>
        <dbReference type="EMBL" id="UOQ71458.1"/>
    </source>
</evidence>
<protein>
    <submittedName>
        <fullName evidence="2">Uncharacterized protein</fullName>
    </submittedName>
</protein>
<dbReference type="RefSeq" id="WP_244674865.1">
    <property type="nucleotide sequence ID" value="NZ_CP095046.1"/>
</dbReference>